<dbReference type="InterPro" id="IPR036388">
    <property type="entry name" value="WH-like_DNA-bd_sf"/>
</dbReference>
<keyword evidence="2" id="KW-0238">DNA-binding</keyword>
<proteinExistence type="predicted"/>
<dbReference type="PROSITE" id="PS51077">
    <property type="entry name" value="HTH_ICLR"/>
    <property type="match status" value="1"/>
</dbReference>
<dbReference type="PANTHER" id="PTHR30136">
    <property type="entry name" value="HELIX-TURN-HELIX TRANSCRIPTIONAL REGULATOR, ICLR FAMILY"/>
    <property type="match status" value="1"/>
</dbReference>
<accession>A0ABY5M5M1</accession>
<dbReference type="PROSITE" id="PS51078">
    <property type="entry name" value="ICLR_ED"/>
    <property type="match status" value="1"/>
</dbReference>
<keyword evidence="3" id="KW-0804">Transcription</keyword>
<dbReference type="Pfam" id="PF09339">
    <property type="entry name" value="HTH_IclR"/>
    <property type="match status" value="1"/>
</dbReference>
<evidence type="ECO:0000259" key="5">
    <source>
        <dbReference type="PROSITE" id="PS51078"/>
    </source>
</evidence>
<dbReference type="Gene3D" id="3.30.450.40">
    <property type="match status" value="1"/>
</dbReference>
<reference evidence="6 7" key="1">
    <citation type="submission" date="2022-08" db="EMBL/GenBank/DDBJ databases">
        <title>novel species in genus Aeromicrobium.</title>
        <authorList>
            <person name="Ye L."/>
        </authorList>
    </citation>
    <scope>NUCLEOTIDE SEQUENCE [LARGE SCALE GENOMIC DNA]</scope>
    <source>
        <strain evidence="7">zg-Y1379</strain>
    </source>
</reference>
<keyword evidence="7" id="KW-1185">Reference proteome</keyword>
<dbReference type="PANTHER" id="PTHR30136:SF35">
    <property type="entry name" value="HTH-TYPE TRANSCRIPTIONAL REGULATOR RV1719"/>
    <property type="match status" value="1"/>
</dbReference>
<feature type="domain" description="HTH iclR-type" evidence="4">
    <location>
        <begin position="1"/>
        <end position="62"/>
    </location>
</feature>
<gene>
    <name evidence="6" type="ORF">NQV15_16635</name>
</gene>
<dbReference type="Proteomes" id="UP001316184">
    <property type="component" value="Chromosome"/>
</dbReference>
<evidence type="ECO:0000256" key="1">
    <source>
        <dbReference type="ARBA" id="ARBA00023015"/>
    </source>
</evidence>
<dbReference type="EMBL" id="CP102173">
    <property type="protein sequence ID" value="UUP13455.1"/>
    <property type="molecule type" value="Genomic_DNA"/>
</dbReference>
<dbReference type="SMART" id="SM00346">
    <property type="entry name" value="HTH_ICLR"/>
    <property type="match status" value="1"/>
</dbReference>
<evidence type="ECO:0000256" key="3">
    <source>
        <dbReference type="ARBA" id="ARBA00023163"/>
    </source>
</evidence>
<evidence type="ECO:0000259" key="4">
    <source>
        <dbReference type="PROSITE" id="PS51077"/>
    </source>
</evidence>
<evidence type="ECO:0000256" key="2">
    <source>
        <dbReference type="ARBA" id="ARBA00023125"/>
    </source>
</evidence>
<organism evidence="6 7">
    <name type="scientific">Aeromicrobium wangtongii</name>
    <dbReference type="NCBI Taxonomy" id="2969247"/>
    <lineage>
        <taxon>Bacteria</taxon>
        <taxon>Bacillati</taxon>
        <taxon>Actinomycetota</taxon>
        <taxon>Actinomycetes</taxon>
        <taxon>Propionibacteriales</taxon>
        <taxon>Nocardioidaceae</taxon>
        <taxon>Aeromicrobium</taxon>
    </lineage>
</organism>
<dbReference type="InterPro" id="IPR029016">
    <property type="entry name" value="GAF-like_dom_sf"/>
</dbReference>
<sequence length="242" mass="25400">MAVMTKAVHAIDLIARAHLPVRLGDVAEALGMPKSSAHRLLTELAAHDMLRRDDTGRFLLGPRLLSWGVAAELSYDLRGIAEPHMRQLSHASGESVNLHVIQADHRVCIAAIRGAENLFPPVSVGEALPLGIGASGKVLLAFCSESLQDQVIASLSAAGGPAPTREQLRVIRTNRWATSIDEQRLGLSAGASVIIGPGGRALGALAIGGDVDRFPPDRLEDLRTAVVSSAQAISAQVTGRTG</sequence>
<dbReference type="SUPFAM" id="SSF55781">
    <property type="entry name" value="GAF domain-like"/>
    <property type="match status" value="1"/>
</dbReference>
<evidence type="ECO:0000313" key="7">
    <source>
        <dbReference type="Proteomes" id="UP001316184"/>
    </source>
</evidence>
<protein>
    <submittedName>
        <fullName evidence="6">IclR family transcriptional regulator</fullName>
    </submittedName>
</protein>
<dbReference type="Gene3D" id="1.10.10.10">
    <property type="entry name" value="Winged helix-like DNA-binding domain superfamily/Winged helix DNA-binding domain"/>
    <property type="match status" value="1"/>
</dbReference>
<name>A0ABY5M5M1_9ACTN</name>
<dbReference type="Pfam" id="PF01614">
    <property type="entry name" value="IclR_C"/>
    <property type="match status" value="1"/>
</dbReference>
<dbReference type="InterPro" id="IPR005471">
    <property type="entry name" value="Tscrpt_reg_IclR_N"/>
</dbReference>
<dbReference type="SUPFAM" id="SSF46785">
    <property type="entry name" value="Winged helix' DNA-binding domain"/>
    <property type="match status" value="1"/>
</dbReference>
<dbReference type="InterPro" id="IPR014757">
    <property type="entry name" value="Tscrpt_reg_IclR_C"/>
</dbReference>
<dbReference type="InterPro" id="IPR036390">
    <property type="entry name" value="WH_DNA-bd_sf"/>
</dbReference>
<dbReference type="RefSeq" id="WP_232403521.1">
    <property type="nucleotide sequence ID" value="NZ_CP102173.1"/>
</dbReference>
<keyword evidence="1" id="KW-0805">Transcription regulation</keyword>
<evidence type="ECO:0000313" key="6">
    <source>
        <dbReference type="EMBL" id="UUP13455.1"/>
    </source>
</evidence>
<dbReference type="InterPro" id="IPR050707">
    <property type="entry name" value="HTH_MetabolicPath_Reg"/>
</dbReference>
<feature type="domain" description="IclR-ED" evidence="5">
    <location>
        <begin position="63"/>
        <end position="239"/>
    </location>
</feature>